<dbReference type="GO" id="GO:0046872">
    <property type="term" value="F:metal ion binding"/>
    <property type="evidence" value="ECO:0007669"/>
    <property type="project" value="UniProtKB-KW"/>
</dbReference>
<name>A4AD48_9GAMM</name>
<accession>A4AD48</accession>
<evidence type="ECO:0000256" key="1">
    <source>
        <dbReference type="PIRSR" id="PIRSR605502-1"/>
    </source>
</evidence>
<proteinExistence type="predicted"/>
<keyword evidence="1" id="KW-0460">Magnesium</keyword>
<protein>
    <submittedName>
        <fullName evidence="2">ADP-ribosylglycohydrolase</fullName>
    </submittedName>
</protein>
<dbReference type="Gene3D" id="1.10.4080.10">
    <property type="entry name" value="ADP-ribosylation/Crystallin J1"/>
    <property type="match status" value="1"/>
</dbReference>
<dbReference type="InterPro" id="IPR036705">
    <property type="entry name" value="Ribosyl_crysJ1_sf"/>
</dbReference>
<dbReference type="InterPro" id="IPR005502">
    <property type="entry name" value="Ribosyl_crysJ1"/>
</dbReference>
<dbReference type="AlphaFoldDB" id="A4AD48"/>
<feature type="binding site" evidence="1">
    <location>
        <position position="269"/>
    </location>
    <ligand>
        <name>Mg(2+)</name>
        <dbReference type="ChEBI" id="CHEBI:18420"/>
        <label>1</label>
    </ligand>
</feature>
<dbReference type="InterPro" id="IPR050792">
    <property type="entry name" value="ADP-ribosylglycohydrolase"/>
</dbReference>
<comment type="caution">
    <text evidence="2">The sequence shown here is derived from an EMBL/GenBank/DDBJ whole genome shotgun (WGS) entry which is preliminary data.</text>
</comment>
<evidence type="ECO:0000313" key="3">
    <source>
        <dbReference type="Proteomes" id="UP000019205"/>
    </source>
</evidence>
<sequence>MPVLISVDIKDRGLGALLGLAVGDALGTTLEFKSPGTFEPISDMMGGGPFGLKPGQWTDDTSMALCLAASLIESEGFDATDQMQRYCRWWHEGYLSSTGTCFDIGNTVLGALFKFEQTGDPMAGSVDPQTAGNGSLMRLAPIPLFYANSPSAAIERAAQMSRTTHGADEAVDACRYYTGLIVGALNGQSKDALCGSYWHPSKDFWDPADLASKVAEVAGGSFKRKPAGSIRGTGYVVDAIEAALWAFWSTTNFRDGALAAVNLGDDADTTGAIYGQLAGAHYGCAGIPLEWVERLHACEHLTELAERLLVAGEMHRSLSL</sequence>
<dbReference type="Proteomes" id="UP000019205">
    <property type="component" value="Chromosome"/>
</dbReference>
<dbReference type="eggNOG" id="COG1397">
    <property type="taxonomic scope" value="Bacteria"/>
</dbReference>
<keyword evidence="2" id="KW-0378">Hydrolase</keyword>
<dbReference type="HOGENOM" id="CLU_024566_8_2_6"/>
<comment type="cofactor">
    <cofactor evidence="1">
        <name>Mg(2+)</name>
        <dbReference type="ChEBI" id="CHEBI:18420"/>
    </cofactor>
    <text evidence="1">Binds 2 magnesium ions per subunit.</text>
</comment>
<dbReference type="SUPFAM" id="SSF101478">
    <property type="entry name" value="ADP-ribosylglycohydrolase"/>
    <property type="match status" value="1"/>
</dbReference>
<dbReference type="STRING" id="314285.KT71_08595"/>
<reference evidence="2 3" key="1">
    <citation type="journal article" date="2007" name="Proc. Natl. Acad. Sci. U.S.A.">
        <title>Characterization of a marine gammaproteobacterium capable of aerobic anoxygenic photosynthesis.</title>
        <authorList>
            <person name="Fuchs B.M."/>
            <person name="Spring S."/>
            <person name="Teeling H."/>
            <person name="Quast C."/>
            <person name="Wulf J."/>
            <person name="Schattenhofer M."/>
            <person name="Yan S."/>
            <person name="Ferriera S."/>
            <person name="Johnson J."/>
            <person name="Glockner F.O."/>
            <person name="Amann R."/>
        </authorList>
    </citation>
    <scope>NUCLEOTIDE SEQUENCE [LARGE SCALE GENOMIC DNA]</scope>
    <source>
        <strain evidence="2">KT71</strain>
    </source>
</reference>
<dbReference type="EMBL" id="AAOA02000003">
    <property type="protein sequence ID" value="EAQ96101.2"/>
    <property type="molecule type" value="Genomic_DNA"/>
</dbReference>
<keyword evidence="1" id="KW-0479">Metal-binding</keyword>
<feature type="binding site" evidence="1">
    <location>
        <position position="60"/>
    </location>
    <ligand>
        <name>Mg(2+)</name>
        <dbReference type="ChEBI" id="CHEBI:18420"/>
        <label>1</label>
    </ligand>
</feature>
<feature type="binding site" evidence="1">
    <location>
        <position position="58"/>
    </location>
    <ligand>
        <name>Mg(2+)</name>
        <dbReference type="ChEBI" id="CHEBI:18420"/>
        <label>1</label>
    </ligand>
</feature>
<feature type="binding site" evidence="1">
    <location>
        <position position="268"/>
    </location>
    <ligand>
        <name>Mg(2+)</name>
        <dbReference type="ChEBI" id="CHEBI:18420"/>
        <label>1</label>
    </ligand>
</feature>
<organism evidence="2 3">
    <name type="scientific">Congregibacter litoralis KT71</name>
    <dbReference type="NCBI Taxonomy" id="314285"/>
    <lineage>
        <taxon>Bacteria</taxon>
        <taxon>Pseudomonadati</taxon>
        <taxon>Pseudomonadota</taxon>
        <taxon>Gammaproteobacteria</taxon>
        <taxon>Cellvibrionales</taxon>
        <taxon>Halieaceae</taxon>
        <taxon>Congregibacter</taxon>
    </lineage>
</organism>
<dbReference type="PANTHER" id="PTHR16222">
    <property type="entry name" value="ADP-RIBOSYLGLYCOHYDROLASE"/>
    <property type="match status" value="1"/>
</dbReference>
<dbReference type="GO" id="GO:0016787">
    <property type="term" value="F:hydrolase activity"/>
    <property type="evidence" value="ECO:0007669"/>
    <property type="project" value="UniProtKB-KW"/>
</dbReference>
<dbReference type="PANTHER" id="PTHR16222:SF12">
    <property type="entry name" value="ADP-RIBOSYLGLYCOHYDROLASE-RELATED"/>
    <property type="match status" value="1"/>
</dbReference>
<dbReference type="Pfam" id="PF03747">
    <property type="entry name" value="ADP_ribosyl_GH"/>
    <property type="match status" value="1"/>
</dbReference>
<feature type="binding site" evidence="1">
    <location>
        <position position="266"/>
    </location>
    <ligand>
        <name>Mg(2+)</name>
        <dbReference type="ChEBI" id="CHEBI:18420"/>
        <label>1</label>
    </ligand>
</feature>
<reference evidence="2 3" key="2">
    <citation type="journal article" date="2009" name="PLoS ONE">
        <title>The photosynthetic apparatus and its regulation in the aerobic gammaproteobacterium Congregibacter litoralis gen. nov., sp. nov.</title>
        <authorList>
            <person name="Spring S."/>
            <person name="Lunsdorf H."/>
            <person name="Fuchs B.M."/>
            <person name="Tindall B.J."/>
        </authorList>
    </citation>
    <scope>NUCLEOTIDE SEQUENCE [LARGE SCALE GENOMIC DNA]</scope>
    <source>
        <strain evidence="2">KT71</strain>
    </source>
</reference>
<keyword evidence="3" id="KW-1185">Reference proteome</keyword>
<feature type="binding site" evidence="1">
    <location>
        <position position="59"/>
    </location>
    <ligand>
        <name>Mg(2+)</name>
        <dbReference type="ChEBI" id="CHEBI:18420"/>
        <label>1</label>
    </ligand>
</feature>
<gene>
    <name evidence="2" type="ORF">KT71_08595</name>
</gene>
<evidence type="ECO:0000313" key="2">
    <source>
        <dbReference type="EMBL" id="EAQ96101.2"/>
    </source>
</evidence>